<sequence>DPVYYLLYILVRLDYNWKLILYLYYTKYTKKDNSIFFRYININIIKAVKTGCSTNII</sequence>
<evidence type="ECO:0000256" key="1">
    <source>
        <dbReference type="SAM" id="Phobius"/>
    </source>
</evidence>
<keyword evidence="1" id="KW-0472">Membrane</keyword>
<dbReference type="EMBL" id="KZ825942">
    <property type="protein sequence ID" value="PYH91538.1"/>
    <property type="molecule type" value="Genomic_DNA"/>
</dbReference>
<keyword evidence="1" id="KW-1133">Transmembrane helix</keyword>
<organism evidence="2 3">
    <name type="scientific">Aspergillus ellipticus CBS 707.79</name>
    <dbReference type="NCBI Taxonomy" id="1448320"/>
    <lineage>
        <taxon>Eukaryota</taxon>
        <taxon>Fungi</taxon>
        <taxon>Dikarya</taxon>
        <taxon>Ascomycota</taxon>
        <taxon>Pezizomycotina</taxon>
        <taxon>Eurotiomycetes</taxon>
        <taxon>Eurotiomycetidae</taxon>
        <taxon>Eurotiales</taxon>
        <taxon>Aspergillaceae</taxon>
        <taxon>Aspergillus</taxon>
        <taxon>Aspergillus subgen. Circumdati</taxon>
    </lineage>
</organism>
<evidence type="ECO:0000313" key="2">
    <source>
        <dbReference type="EMBL" id="PYH91538.1"/>
    </source>
</evidence>
<protein>
    <submittedName>
        <fullName evidence="2">Uncharacterized protein</fullName>
    </submittedName>
</protein>
<name>A0A319DTW5_9EURO</name>
<proteinExistence type="predicted"/>
<feature type="non-terminal residue" evidence="2">
    <location>
        <position position="1"/>
    </location>
</feature>
<gene>
    <name evidence="2" type="ORF">BO71DRAFT_331974</name>
</gene>
<reference evidence="2 3" key="1">
    <citation type="submission" date="2018-02" db="EMBL/GenBank/DDBJ databases">
        <title>The genomes of Aspergillus section Nigri reveals drivers in fungal speciation.</title>
        <authorList>
            <consortium name="DOE Joint Genome Institute"/>
            <person name="Vesth T.C."/>
            <person name="Nybo J."/>
            <person name="Theobald S."/>
            <person name="Brandl J."/>
            <person name="Frisvad J.C."/>
            <person name="Nielsen K.F."/>
            <person name="Lyhne E.K."/>
            <person name="Kogle M.E."/>
            <person name="Kuo A."/>
            <person name="Riley R."/>
            <person name="Clum A."/>
            <person name="Nolan M."/>
            <person name="Lipzen A."/>
            <person name="Salamov A."/>
            <person name="Henrissat B."/>
            <person name="Wiebenga A."/>
            <person name="De vries R.P."/>
            <person name="Grigoriev I.V."/>
            <person name="Mortensen U.H."/>
            <person name="Andersen M.R."/>
            <person name="Baker S.E."/>
        </authorList>
    </citation>
    <scope>NUCLEOTIDE SEQUENCE [LARGE SCALE GENOMIC DNA]</scope>
    <source>
        <strain evidence="2 3">CBS 707.79</strain>
    </source>
</reference>
<dbReference type="STRING" id="1448320.A0A319DTW5"/>
<keyword evidence="3" id="KW-1185">Reference proteome</keyword>
<dbReference type="AlphaFoldDB" id="A0A319DTW5"/>
<dbReference type="Proteomes" id="UP000247810">
    <property type="component" value="Unassembled WGS sequence"/>
</dbReference>
<feature type="transmembrane region" description="Helical" evidence="1">
    <location>
        <begin position="6"/>
        <end position="25"/>
    </location>
</feature>
<keyword evidence="1" id="KW-0812">Transmembrane</keyword>
<accession>A0A319DTW5</accession>
<evidence type="ECO:0000313" key="3">
    <source>
        <dbReference type="Proteomes" id="UP000247810"/>
    </source>
</evidence>
<dbReference type="VEuPathDB" id="FungiDB:BO71DRAFT_331974"/>